<evidence type="ECO:0000313" key="1">
    <source>
        <dbReference type="EMBL" id="AOH83643.1"/>
    </source>
</evidence>
<reference evidence="1 2" key="1">
    <citation type="submission" date="2016-01" db="EMBL/GenBank/DDBJ databases">
        <title>Complete genome and mega plasmid sequence of Sphingomonas panacis DCY99 elicits systemic resistance in rice to Xanthomonas oryzae.</title>
        <authorList>
            <person name="Kim Y.J."/>
            <person name="Yang D.C."/>
            <person name="Sing P."/>
        </authorList>
    </citation>
    <scope>NUCLEOTIDE SEQUENCE [LARGE SCALE GENOMIC DNA]</scope>
    <source>
        <strain evidence="1 2">DCY99</strain>
    </source>
</reference>
<protein>
    <submittedName>
        <fullName evidence="1">Uncharacterized protein</fullName>
    </submittedName>
</protein>
<dbReference type="EMBL" id="CP014168">
    <property type="protein sequence ID" value="AOH83643.1"/>
    <property type="molecule type" value="Genomic_DNA"/>
</dbReference>
<keyword evidence="2" id="KW-1185">Reference proteome</keyword>
<accession>A0A1B3Z887</accession>
<gene>
    <name evidence="1" type="ORF">AWL63_06305</name>
</gene>
<dbReference type="RefSeq" id="WP_069204213.1">
    <property type="nucleotide sequence ID" value="NZ_CP014168.1"/>
</dbReference>
<evidence type="ECO:0000313" key="2">
    <source>
        <dbReference type="Proteomes" id="UP000094256"/>
    </source>
</evidence>
<sequence length="70" mass="8066">MLSAREMRKRDDRRVALSIKAKLTPAEEAELAQLERWYDSTWRTLPRQIAAARAKLERLKGFAEHLGVGC</sequence>
<proteinExistence type="predicted"/>
<dbReference type="STRING" id="1560345.AWL63_06305"/>
<dbReference type="KEGG" id="span:AWL63_06305"/>
<dbReference type="AlphaFoldDB" id="A0A1B3Z887"/>
<organism evidence="1 2">
    <name type="scientific">Sphingomonas panacis</name>
    <dbReference type="NCBI Taxonomy" id="1560345"/>
    <lineage>
        <taxon>Bacteria</taxon>
        <taxon>Pseudomonadati</taxon>
        <taxon>Pseudomonadota</taxon>
        <taxon>Alphaproteobacteria</taxon>
        <taxon>Sphingomonadales</taxon>
        <taxon>Sphingomonadaceae</taxon>
        <taxon>Sphingomonas</taxon>
    </lineage>
</organism>
<name>A0A1B3Z887_9SPHN</name>
<dbReference type="Proteomes" id="UP000094256">
    <property type="component" value="Chromosome"/>
</dbReference>